<name>L8JKW1_9BACT</name>
<dbReference type="Proteomes" id="UP000011135">
    <property type="component" value="Unassembled WGS sequence"/>
</dbReference>
<dbReference type="OrthoDB" id="980963at2"/>
<protein>
    <recommendedName>
        <fullName evidence="3">Co-chaperone DjlA N-terminal domain-containing protein</fullName>
    </recommendedName>
</protein>
<evidence type="ECO:0000313" key="1">
    <source>
        <dbReference type="EMBL" id="ELR69435.1"/>
    </source>
</evidence>
<dbReference type="EMBL" id="AMZN01000072">
    <property type="protein sequence ID" value="ELR69435.1"/>
    <property type="molecule type" value="Genomic_DNA"/>
</dbReference>
<gene>
    <name evidence="1" type="ORF">C900_04967</name>
</gene>
<dbReference type="InterPro" id="IPR029024">
    <property type="entry name" value="TerB-like"/>
</dbReference>
<evidence type="ECO:0008006" key="3">
    <source>
        <dbReference type="Google" id="ProtNLM"/>
    </source>
</evidence>
<reference evidence="1 2" key="1">
    <citation type="submission" date="2012-12" db="EMBL/GenBank/DDBJ databases">
        <title>Genome assembly of Fulvivirga imtechensis AK7.</title>
        <authorList>
            <person name="Nupur N."/>
            <person name="Khatri I."/>
            <person name="Kumar R."/>
            <person name="Subramanian S."/>
            <person name="Pinnaka A."/>
        </authorList>
    </citation>
    <scope>NUCLEOTIDE SEQUENCE [LARGE SCALE GENOMIC DNA]</scope>
    <source>
        <strain evidence="1 2">AK7</strain>
    </source>
</reference>
<keyword evidence="2" id="KW-1185">Reference proteome</keyword>
<dbReference type="RefSeq" id="WP_009582121.1">
    <property type="nucleotide sequence ID" value="NZ_AMZN01000072.1"/>
</dbReference>
<sequence length="135" mass="15186">MKDNPHLNILVQLAKIDGETDSAELELIRQIGASSNVSPEDIDEIIATTAAEDSIPSLEHLSAGEKVELMSNLVLVMKIDGRIHKEEMKFCMKVLKKLGYDEDALFDLVSTTFIDPQQEISKEDIKERAKKYLKK</sequence>
<evidence type="ECO:0000313" key="2">
    <source>
        <dbReference type="Proteomes" id="UP000011135"/>
    </source>
</evidence>
<comment type="caution">
    <text evidence="1">The sequence shown here is derived from an EMBL/GenBank/DDBJ whole genome shotgun (WGS) entry which is preliminary data.</text>
</comment>
<dbReference type="SUPFAM" id="SSF158682">
    <property type="entry name" value="TerB-like"/>
    <property type="match status" value="1"/>
</dbReference>
<dbReference type="AlphaFoldDB" id="L8JKW1"/>
<dbReference type="STRING" id="1237149.C900_04967"/>
<organism evidence="1 2">
    <name type="scientific">Fulvivirga imtechensis AK7</name>
    <dbReference type="NCBI Taxonomy" id="1237149"/>
    <lineage>
        <taxon>Bacteria</taxon>
        <taxon>Pseudomonadati</taxon>
        <taxon>Bacteroidota</taxon>
        <taxon>Cytophagia</taxon>
        <taxon>Cytophagales</taxon>
        <taxon>Fulvivirgaceae</taxon>
        <taxon>Fulvivirga</taxon>
    </lineage>
</organism>
<accession>L8JKW1</accession>
<proteinExistence type="predicted"/>
<dbReference type="Gene3D" id="1.10.3680.10">
    <property type="entry name" value="TerB-like"/>
    <property type="match status" value="2"/>
</dbReference>